<dbReference type="GO" id="GO:0000976">
    <property type="term" value="F:transcription cis-regulatory region binding"/>
    <property type="evidence" value="ECO:0007669"/>
    <property type="project" value="TreeGrafter"/>
</dbReference>
<dbReference type="STRING" id="1122142.SAMN02910414_01385"/>
<dbReference type="GO" id="GO:0000156">
    <property type="term" value="F:phosphorelay response regulator activity"/>
    <property type="evidence" value="ECO:0007669"/>
    <property type="project" value="TreeGrafter"/>
</dbReference>
<evidence type="ECO:0000256" key="2">
    <source>
        <dbReference type="ARBA" id="ARBA00022553"/>
    </source>
</evidence>
<dbReference type="Gene3D" id="6.10.250.690">
    <property type="match status" value="1"/>
</dbReference>
<dbReference type="SMART" id="SM00862">
    <property type="entry name" value="Trans_reg_C"/>
    <property type="match status" value="1"/>
</dbReference>
<keyword evidence="2 8" id="KW-0597">Phosphoprotein</keyword>
<feature type="domain" description="OmpR/PhoB-type" evidence="11">
    <location>
        <begin position="126"/>
        <end position="222"/>
    </location>
</feature>
<keyword evidence="3" id="KW-0902">Two-component regulatory system</keyword>
<keyword evidence="13" id="KW-1185">Reference proteome</keyword>
<dbReference type="Gene3D" id="3.40.50.2300">
    <property type="match status" value="1"/>
</dbReference>
<dbReference type="EMBL" id="FNPG01000015">
    <property type="protein sequence ID" value="SDY36619.1"/>
    <property type="molecule type" value="Genomic_DNA"/>
</dbReference>
<reference evidence="12 13" key="1">
    <citation type="submission" date="2016-10" db="EMBL/GenBank/DDBJ databases">
        <authorList>
            <person name="de Groot N.N."/>
        </authorList>
    </citation>
    <scope>NUCLEOTIDE SEQUENCE [LARGE SCALE GENOMIC DNA]</scope>
    <source>
        <strain evidence="12 13">DSM 14045</strain>
    </source>
</reference>
<dbReference type="AlphaFoldDB" id="A0A1H3JAL2"/>
<name>A0A1H3JAL2_9FIRM</name>
<dbReference type="GO" id="GO:0005829">
    <property type="term" value="C:cytosol"/>
    <property type="evidence" value="ECO:0007669"/>
    <property type="project" value="TreeGrafter"/>
</dbReference>
<feature type="DNA-binding region" description="OmpR/PhoB-type" evidence="9">
    <location>
        <begin position="126"/>
        <end position="222"/>
    </location>
</feature>
<dbReference type="SUPFAM" id="SSF46894">
    <property type="entry name" value="C-terminal effector domain of the bipartite response regulators"/>
    <property type="match status" value="1"/>
</dbReference>
<gene>
    <name evidence="12" type="ORF">SAMN02910414_01385</name>
</gene>
<evidence type="ECO:0000256" key="1">
    <source>
        <dbReference type="ARBA" id="ARBA00018672"/>
    </source>
</evidence>
<evidence type="ECO:0000256" key="7">
    <source>
        <dbReference type="ARBA" id="ARBA00024867"/>
    </source>
</evidence>
<organism evidence="12 13">
    <name type="scientific">Lachnobacterium bovis DSM 14045</name>
    <dbReference type="NCBI Taxonomy" id="1122142"/>
    <lineage>
        <taxon>Bacteria</taxon>
        <taxon>Bacillati</taxon>
        <taxon>Bacillota</taxon>
        <taxon>Clostridia</taxon>
        <taxon>Lachnospirales</taxon>
        <taxon>Lachnospiraceae</taxon>
        <taxon>Lachnobacterium</taxon>
    </lineage>
</organism>
<evidence type="ECO:0000259" key="10">
    <source>
        <dbReference type="PROSITE" id="PS50110"/>
    </source>
</evidence>
<dbReference type="SMART" id="SM00448">
    <property type="entry name" value="REC"/>
    <property type="match status" value="1"/>
</dbReference>
<accession>A0A1H3JAL2</accession>
<comment type="function">
    <text evidence="7">May play the central regulatory role in sporulation. It may be an element of the effector pathway responsible for the activation of sporulation genes in response to nutritional stress. Spo0A may act in concert with spo0H (a sigma factor) to control the expression of some genes that are critical to the sporulation process.</text>
</comment>
<protein>
    <recommendedName>
        <fullName evidence="1">Stage 0 sporulation protein A homolog</fullName>
    </recommendedName>
</protein>
<dbReference type="Pfam" id="PF00072">
    <property type="entry name" value="Response_reg"/>
    <property type="match status" value="1"/>
</dbReference>
<keyword evidence="4" id="KW-0805">Transcription regulation</keyword>
<feature type="modified residue" description="4-aspartylphosphate" evidence="8">
    <location>
        <position position="50"/>
    </location>
</feature>
<evidence type="ECO:0000256" key="3">
    <source>
        <dbReference type="ARBA" id="ARBA00023012"/>
    </source>
</evidence>
<evidence type="ECO:0000313" key="13">
    <source>
        <dbReference type="Proteomes" id="UP000183918"/>
    </source>
</evidence>
<dbReference type="GO" id="GO:0006355">
    <property type="term" value="P:regulation of DNA-templated transcription"/>
    <property type="evidence" value="ECO:0007669"/>
    <property type="project" value="InterPro"/>
</dbReference>
<keyword evidence="6" id="KW-0804">Transcription</keyword>
<proteinExistence type="predicted"/>
<dbReference type="InterPro" id="IPR001867">
    <property type="entry name" value="OmpR/PhoB-type_DNA-bd"/>
</dbReference>
<dbReference type="InterPro" id="IPR011006">
    <property type="entry name" value="CheY-like_superfamily"/>
</dbReference>
<dbReference type="CDD" id="cd00383">
    <property type="entry name" value="trans_reg_C"/>
    <property type="match status" value="1"/>
</dbReference>
<dbReference type="FunFam" id="1.10.10.10:FF:000018">
    <property type="entry name" value="DNA-binding response regulator ResD"/>
    <property type="match status" value="1"/>
</dbReference>
<dbReference type="Gene3D" id="1.10.10.10">
    <property type="entry name" value="Winged helix-like DNA-binding domain superfamily/Winged helix DNA-binding domain"/>
    <property type="match status" value="1"/>
</dbReference>
<evidence type="ECO:0000259" key="11">
    <source>
        <dbReference type="PROSITE" id="PS51755"/>
    </source>
</evidence>
<evidence type="ECO:0000256" key="8">
    <source>
        <dbReference type="PROSITE-ProRule" id="PRU00169"/>
    </source>
</evidence>
<dbReference type="PANTHER" id="PTHR48111:SF40">
    <property type="entry name" value="PHOSPHATE REGULON TRANSCRIPTIONAL REGULATORY PROTEIN PHOB"/>
    <property type="match status" value="1"/>
</dbReference>
<evidence type="ECO:0000256" key="5">
    <source>
        <dbReference type="ARBA" id="ARBA00023125"/>
    </source>
</evidence>
<keyword evidence="5 9" id="KW-0238">DNA-binding</keyword>
<dbReference type="OrthoDB" id="9802426at2"/>
<feature type="domain" description="Response regulatory" evidence="10">
    <location>
        <begin position="1"/>
        <end position="117"/>
    </location>
</feature>
<dbReference type="InterPro" id="IPR016032">
    <property type="entry name" value="Sig_transdc_resp-reg_C-effctor"/>
</dbReference>
<dbReference type="InterPro" id="IPR001789">
    <property type="entry name" value="Sig_transdc_resp-reg_receiver"/>
</dbReference>
<dbReference type="SUPFAM" id="SSF52172">
    <property type="entry name" value="CheY-like"/>
    <property type="match status" value="1"/>
</dbReference>
<dbReference type="PROSITE" id="PS50110">
    <property type="entry name" value="RESPONSE_REGULATORY"/>
    <property type="match status" value="1"/>
</dbReference>
<dbReference type="InterPro" id="IPR039420">
    <property type="entry name" value="WalR-like"/>
</dbReference>
<dbReference type="GO" id="GO:0032993">
    <property type="term" value="C:protein-DNA complex"/>
    <property type="evidence" value="ECO:0007669"/>
    <property type="project" value="TreeGrafter"/>
</dbReference>
<dbReference type="Pfam" id="PF00486">
    <property type="entry name" value="Trans_reg_C"/>
    <property type="match status" value="1"/>
</dbReference>
<evidence type="ECO:0000313" key="12">
    <source>
        <dbReference type="EMBL" id="SDY36619.1"/>
    </source>
</evidence>
<dbReference type="Proteomes" id="UP000183918">
    <property type="component" value="Unassembled WGS sequence"/>
</dbReference>
<sequence>MIYCVEDDNSIRELMIYTLKAAGFEACGFYDSVDFWKKMNEKKPELILLDIMLPGEDGITILKKIRESSDAKDIPVIMATAKSSEYDTVIGLDSGADDYLAKPFGMMEMLSRIKAVLRRSKPQKTSRLIRCGNILIDENKHKVTVNDKNIVLTLKEYEMLKLLAENVEQVFTREMLLSLIWESDFAGETRTVDVHIGTLRTKLNECGNMIKTVRGVGYKMEGVAHEQKNI</sequence>
<evidence type="ECO:0000256" key="4">
    <source>
        <dbReference type="ARBA" id="ARBA00023015"/>
    </source>
</evidence>
<dbReference type="PROSITE" id="PS51755">
    <property type="entry name" value="OMPR_PHOB"/>
    <property type="match status" value="1"/>
</dbReference>
<dbReference type="InterPro" id="IPR036388">
    <property type="entry name" value="WH-like_DNA-bd_sf"/>
</dbReference>
<dbReference type="PANTHER" id="PTHR48111">
    <property type="entry name" value="REGULATOR OF RPOS"/>
    <property type="match status" value="1"/>
</dbReference>
<evidence type="ECO:0000256" key="9">
    <source>
        <dbReference type="PROSITE-ProRule" id="PRU01091"/>
    </source>
</evidence>
<dbReference type="RefSeq" id="WP_074717410.1">
    <property type="nucleotide sequence ID" value="NZ_FNPG01000015.1"/>
</dbReference>
<evidence type="ECO:0000256" key="6">
    <source>
        <dbReference type="ARBA" id="ARBA00023163"/>
    </source>
</evidence>